<dbReference type="GO" id="GO:0005819">
    <property type="term" value="C:spindle"/>
    <property type="evidence" value="ECO:0007669"/>
    <property type="project" value="TreeGrafter"/>
</dbReference>
<reference evidence="9" key="1">
    <citation type="submission" date="2014-08" db="EMBL/GenBank/DDBJ databases">
        <authorList>
            <person name="Sharma Rahul"/>
            <person name="Thines Marco"/>
        </authorList>
    </citation>
    <scope>NUCLEOTIDE SEQUENCE</scope>
</reference>
<dbReference type="GO" id="GO:0033566">
    <property type="term" value="P:gamma-tubulin complex localization"/>
    <property type="evidence" value="ECO:0007669"/>
    <property type="project" value="InterPro"/>
</dbReference>
<dbReference type="AlphaFoldDB" id="A0A0F7SHL2"/>
<feature type="region of interest" description="Disordered" evidence="8">
    <location>
        <begin position="1"/>
        <end position="37"/>
    </location>
</feature>
<dbReference type="EMBL" id="LN483249">
    <property type="protein sequence ID" value="CDZ97880.1"/>
    <property type="molecule type" value="Genomic_DNA"/>
</dbReference>
<comment type="function">
    <text evidence="1">Required for gamma-tubulin complex recruitment to the microtubule organizing center (MTOC).</text>
</comment>
<keyword evidence="6" id="KW-0206">Cytoskeleton</keyword>
<evidence type="ECO:0000256" key="7">
    <source>
        <dbReference type="ARBA" id="ARBA00029810"/>
    </source>
</evidence>
<comment type="subcellular location">
    <subcellularLocation>
        <location evidence="2">Cytoplasm</location>
        <location evidence="2">Cytoskeleton</location>
        <location evidence="2">Microtubule organizing center</location>
    </subcellularLocation>
</comment>
<name>A0A0F7SHL2_PHARH</name>
<organism evidence="9">
    <name type="scientific">Phaffia rhodozyma</name>
    <name type="common">Yeast</name>
    <name type="synonym">Xanthophyllomyces dendrorhous</name>
    <dbReference type="NCBI Taxonomy" id="264483"/>
    <lineage>
        <taxon>Eukaryota</taxon>
        <taxon>Fungi</taxon>
        <taxon>Dikarya</taxon>
        <taxon>Basidiomycota</taxon>
        <taxon>Agaricomycotina</taxon>
        <taxon>Tremellomycetes</taxon>
        <taxon>Cystofilobasidiales</taxon>
        <taxon>Mrakiaceae</taxon>
        <taxon>Phaffia</taxon>
    </lineage>
</organism>
<evidence type="ECO:0000256" key="1">
    <source>
        <dbReference type="ARBA" id="ARBA00003060"/>
    </source>
</evidence>
<evidence type="ECO:0000256" key="2">
    <source>
        <dbReference type="ARBA" id="ARBA00004267"/>
    </source>
</evidence>
<dbReference type="PANTHER" id="PTHR28520:SF2">
    <property type="entry name" value="MITOTIC-SPINDLE ORGANIZING PROTEIN 1"/>
    <property type="match status" value="1"/>
</dbReference>
<evidence type="ECO:0000256" key="6">
    <source>
        <dbReference type="ARBA" id="ARBA00023212"/>
    </source>
</evidence>
<feature type="compositionally biased region" description="Low complexity" evidence="8">
    <location>
        <begin position="8"/>
        <end position="21"/>
    </location>
</feature>
<proteinExistence type="inferred from homology"/>
<dbReference type="GO" id="GO:0000931">
    <property type="term" value="C:gamma-tubulin ring complex"/>
    <property type="evidence" value="ECO:0007669"/>
    <property type="project" value="InterPro"/>
</dbReference>
<dbReference type="GO" id="GO:0090307">
    <property type="term" value="P:mitotic spindle assembly"/>
    <property type="evidence" value="ECO:0007669"/>
    <property type="project" value="TreeGrafter"/>
</dbReference>
<dbReference type="InterPro" id="IPR022214">
    <property type="entry name" value="MZT1"/>
</dbReference>
<evidence type="ECO:0000256" key="5">
    <source>
        <dbReference type="ARBA" id="ARBA00022490"/>
    </source>
</evidence>
<protein>
    <recommendedName>
        <fullName evidence="4">Mitotic-spindle organizing protein 1</fullName>
    </recommendedName>
    <alternativeName>
        <fullName evidence="7">Mitotic-spindle organizing protein associated with a ring of gamma-tubulin 1</fullName>
    </alternativeName>
</protein>
<evidence type="ECO:0000256" key="4">
    <source>
        <dbReference type="ARBA" id="ARBA00016992"/>
    </source>
</evidence>
<dbReference type="GO" id="GO:0044732">
    <property type="term" value="C:mitotic spindle pole body"/>
    <property type="evidence" value="ECO:0007669"/>
    <property type="project" value="TreeGrafter"/>
</dbReference>
<dbReference type="Pfam" id="PF12554">
    <property type="entry name" value="MOZART1"/>
    <property type="match status" value="1"/>
</dbReference>
<comment type="similarity">
    <text evidence="3">Belongs to the MOZART1 family.</text>
</comment>
<dbReference type="PANTHER" id="PTHR28520">
    <property type="entry name" value="MITOTIC-SPINDLE ORGANIZING PROTEIN 1"/>
    <property type="match status" value="1"/>
</dbReference>
<evidence type="ECO:0000256" key="8">
    <source>
        <dbReference type="SAM" id="MobiDB-lite"/>
    </source>
</evidence>
<dbReference type="GO" id="GO:0031021">
    <property type="term" value="C:interphase microtubule organizing center"/>
    <property type="evidence" value="ECO:0007669"/>
    <property type="project" value="TreeGrafter"/>
</dbReference>
<dbReference type="GO" id="GO:0051415">
    <property type="term" value="P:microtubule nucleation by interphase microtubule organizing center"/>
    <property type="evidence" value="ECO:0007669"/>
    <property type="project" value="TreeGrafter"/>
</dbReference>
<evidence type="ECO:0000313" key="9">
    <source>
        <dbReference type="EMBL" id="CDZ97880.1"/>
    </source>
</evidence>
<sequence length="94" mass="9868">MSSRARQSVRVEGSRSGSGSRPGLAKSRSESEAEAEAQEALYKISQLMETGLDRTSLRICVSMIDQGVPPETLATAVKELMAEAAAAAAAATKR</sequence>
<accession>A0A0F7SHL2</accession>
<evidence type="ECO:0000256" key="3">
    <source>
        <dbReference type="ARBA" id="ARBA00011015"/>
    </source>
</evidence>
<keyword evidence="5" id="KW-0963">Cytoplasm</keyword>